<gene>
    <name evidence="4" type="ORF">BCV70DRAFT_202079</name>
</gene>
<feature type="compositionally biased region" description="Low complexity" evidence="2">
    <location>
        <begin position="145"/>
        <end position="156"/>
    </location>
</feature>
<feature type="compositionally biased region" description="Low complexity" evidence="2">
    <location>
        <begin position="818"/>
        <end position="841"/>
    </location>
</feature>
<dbReference type="GO" id="GO:0016787">
    <property type="term" value="F:hydrolase activity"/>
    <property type="evidence" value="ECO:0007669"/>
    <property type="project" value="UniProtKB-KW"/>
</dbReference>
<sequence>MRASTRQLFDRFAAESSTYSGDALRTLLRERFQTSFDGVVRTGECSRSVATSSSFLRSRAGALAILCWIAALSCTSQTATPPITSRTRRSSTASVPMLSASGPLLASASRPHHASVSALPISATARTSPQLRRIHSGARTRHSLPTPSSSATAASPKALIDSARTSSQQARISSYAHPQPRSSNWLDRLAASLGSVLRATQQQTDQRPDSHSDPLHHGRHRHRGTGRIHQVIQDPETYEPIISPQHPIVLCHGLYGFDVRGPFLGLEIHYWASTLDILRKKIGADVLIHGVPGTGSIQERAESLHRFLCSEEAGVRGKKLNFVGHSMGGLDVRYLLTHIRPKPEEYTPISLTTISTPHRGSPFMDWCNANIGIGNDYIEKAIEEARAERAHLADREPRPARTPKVPYTLKSPLFTRPKPLDGSAKQNGTSSSSHHSNKATSSGKQLYDAASAAVAHLASGSSSLENEKELSAQFKEALKPSTKKDDGGLPFGLSGFLKSLASLTGSFSSYMLSLLDTPAYAMLSTKYMNEVFNPKTPNVEGVKYYSVAARTPSLGIWHPLWLPKLILDAAAESRTTGGETDGSADALGGADQGNDGLVSVESAKWGEFLGVMEGCDHWDLRGGGAPRWKQNINPSTGKPYPSNASKKDAKEGATDKEATKSSWIDINRLLFSRSKANTNDPAEFLKTYKELAKSEGWAGVSIQDPEKAEEWLSDSSTSAKLEDVDEAEEPSVASFVPSHSDDTLVREIASWISERLPTGDADRRALAEQRDKIIQETGLMLHPTANGTSSIGTSNNPDSSGASVTSIRSSGASTMDFSASAASSQSPSQASSRTSHSASFSTTPQSEQATPTSNGSLNGTAKSDGNGDNTKRKPSSDLERFWIALCRHLHNEGH</sequence>
<evidence type="ECO:0000259" key="3">
    <source>
        <dbReference type="Pfam" id="PF05057"/>
    </source>
</evidence>
<accession>A0A317XKE9</accession>
<feature type="compositionally biased region" description="Polar residues" evidence="2">
    <location>
        <begin position="842"/>
        <end position="868"/>
    </location>
</feature>
<feature type="compositionally biased region" description="Low complexity" evidence="2">
    <location>
        <begin position="427"/>
        <end position="443"/>
    </location>
</feature>
<dbReference type="InterPro" id="IPR029058">
    <property type="entry name" value="AB_hydrolase_fold"/>
</dbReference>
<reference evidence="4 5" key="1">
    <citation type="journal article" date="2018" name="Mol. Biol. Evol.">
        <title>Broad Genomic Sampling Reveals a Smut Pathogenic Ancestry of the Fungal Clade Ustilaginomycotina.</title>
        <authorList>
            <person name="Kijpornyongpan T."/>
            <person name="Mondo S.J."/>
            <person name="Barry K."/>
            <person name="Sandor L."/>
            <person name="Lee J."/>
            <person name="Lipzen A."/>
            <person name="Pangilinan J."/>
            <person name="LaButti K."/>
            <person name="Hainaut M."/>
            <person name="Henrissat B."/>
            <person name="Grigoriev I.V."/>
            <person name="Spatafora J.W."/>
            <person name="Aime M.C."/>
        </authorList>
    </citation>
    <scope>NUCLEOTIDE SEQUENCE [LARGE SCALE GENOMIC DNA]</scope>
    <source>
        <strain evidence="4 5">MCA 3645</strain>
    </source>
</reference>
<dbReference type="PANTHER" id="PTHR11440">
    <property type="entry name" value="LECITHIN-CHOLESTEROL ACYLTRANSFERASE-RELATED"/>
    <property type="match status" value="1"/>
</dbReference>
<dbReference type="InParanoid" id="A0A317XKE9"/>
<evidence type="ECO:0000313" key="5">
    <source>
        <dbReference type="Proteomes" id="UP000246740"/>
    </source>
</evidence>
<evidence type="ECO:0000313" key="4">
    <source>
        <dbReference type="EMBL" id="PWY98299.1"/>
    </source>
</evidence>
<evidence type="ECO:0000256" key="1">
    <source>
        <dbReference type="ARBA" id="ARBA00007920"/>
    </source>
</evidence>
<organism evidence="4 5">
    <name type="scientific">Testicularia cyperi</name>
    <dbReference type="NCBI Taxonomy" id="1882483"/>
    <lineage>
        <taxon>Eukaryota</taxon>
        <taxon>Fungi</taxon>
        <taxon>Dikarya</taxon>
        <taxon>Basidiomycota</taxon>
        <taxon>Ustilaginomycotina</taxon>
        <taxon>Ustilaginomycetes</taxon>
        <taxon>Ustilaginales</taxon>
        <taxon>Anthracoideaceae</taxon>
        <taxon>Testicularia</taxon>
    </lineage>
</organism>
<name>A0A317XKE9_9BASI</name>
<feature type="compositionally biased region" description="Basic and acidic residues" evidence="2">
    <location>
        <begin position="869"/>
        <end position="878"/>
    </location>
</feature>
<dbReference type="STRING" id="1882483.A0A317XKE9"/>
<dbReference type="SUPFAM" id="SSF53474">
    <property type="entry name" value="alpha/beta-Hydrolases"/>
    <property type="match status" value="1"/>
</dbReference>
<keyword evidence="4" id="KW-0378">Hydrolase</keyword>
<feature type="domain" description="DUF676" evidence="3">
    <location>
        <begin position="317"/>
        <end position="366"/>
    </location>
</feature>
<dbReference type="AlphaFoldDB" id="A0A317XKE9"/>
<protein>
    <submittedName>
        <fullName evidence="4">Alpha/beta-hydrolase</fullName>
    </submittedName>
</protein>
<feature type="region of interest" description="Disordered" evidence="2">
    <location>
        <begin position="776"/>
        <end position="878"/>
    </location>
</feature>
<dbReference type="Pfam" id="PF05057">
    <property type="entry name" value="DUF676"/>
    <property type="match status" value="1"/>
</dbReference>
<dbReference type="EMBL" id="KZ819199">
    <property type="protein sequence ID" value="PWY98299.1"/>
    <property type="molecule type" value="Genomic_DNA"/>
</dbReference>
<feature type="compositionally biased region" description="Polar residues" evidence="2">
    <location>
        <begin position="785"/>
        <end position="817"/>
    </location>
</feature>
<evidence type="ECO:0000256" key="2">
    <source>
        <dbReference type="SAM" id="MobiDB-lite"/>
    </source>
</evidence>
<dbReference type="Gene3D" id="3.40.50.1820">
    <property type="entry name" value="alpha/beta hydrolase"/>
    <property type="match status" value="2"/>
</dbReference>
<keyword evidence="5" id="KW-1185">Reference proteome</keyword>
<feature type="region of interest" description="Disordered" evidence="2">
    <location>
        <begin position="624"/>
        <end position="658"/>
    </location>
</feature>
<proteinExistence type="inferred from homology"/>
<comment type="similarity">
    <text evidence="1">Belongs to the putative lipase ROG1 family.</text>
</comment>
<feature type="compositionally biased region" description="Basic and acidic residues" evidence="2">
    <location>
        <begin position="206"/>
        <end position="216"/>
    </location>
</feature>
<feature type="region of interest" description="Disordered" evidence="2">
    <location>
        <begin position="199"/>
        <end position="225"/>
    </location>
</feature>
<dbReference type="InterPro" id="IPR007751">
    <property type="entry name" value="DUF676_lipase-like"/>
</dbReference>
<feature type="region of interest" description="Disordered" evidence="2">
    <location>
        <begin position="135"/>
        <end position="181"/>
    </location>
</feature>
<feature type="compositionally biased region" description="Basic and acidic residues" evidence="2">
    <location>
        <begin position="645"/>
        <end position="658"/>
    </location>
</feature>
<feature type="compositionally biased region" description="Basic and acidic residues" evidence="2">
    <location>
        <begin position="389"/>
        <end position="399"/>
    </location>
</feature>
<feature type="region of interest" description="Disordered" evidence="2">
    <location>
        <begin position="389"/>
        <end position="443"/>
    </location>
</feature>
<feature type="compositionally biased region" description="Polar residues" evidence="2">
    <location>
        <begin position="163"/>
        <end position="172"/>
    </location>
</feature>
<dbReference type="OrthoDB" id="5592486at2759"/>
<dbReference type="Proteomes" id="UP000246740">
    <property type="component" value="Unassembled WGS sequence"/>
</dbReference>